<protein>
    <submittedName>
        <fullName evidence="2">Uncharacterized protein</fullName>
    </submittedName>
</protein>
<name>M3XW42_MUSPF</name>
<feature type="region of interest" description="Disordered" evidence="1">
    <location>
        <begin position="88"/>
        <end position="117"/>
    </location>
</feature>
<dbReference type="AlphaFoldDB" id="M3XW42"/>
<reference evidence="2" key="1">
    <citation type="submission" date="2024-06" db="UniProtKB">
        <authorList>
            <consortium name="Ensembl"/>
        </authorList>
    </citation>
    <scope>IDENTIFICATION</scope>
</reference>
<evidence type="ECO:0000256" key="1">
    <source>
        <dbReference type="SAM" id="MobiDB-lite"/>
    </source>
</evidence>
<dbReference type="HOGENOM" id="CLU_2084077_0_0_1"/>
<dbReference type="InParanoid" id="M3XW42"/>
<evidence type="ECO:0000313" key="2">
    <source>
        <dbReference type="Ensembl" id="ENSMPUP00000003292.1"/>
    </source>
</evidence>
<organism evidence="2">
    <name type="scientific">Mustela putorius furo</name>
    <name type="common">European domestic ferret</name>
    <name type="synonym">Mustela furo</name>
    <dbReference type="NCBI Taxonomy" id="9669"/>
    <lineage>
        <taxon>Eukaryota</taxon>
        <taxon>Metazoa</taxon>
        <taxon>Chordata</taxon>
        <taxon>Craniata</taxon>
        <taxon>Vertebrata</taxon>
        <taxon>Euteleostomi</taxon>
        <taxon>Mammalia</taxon>
        <taxon>Eutheria</taxon>
        <taxon>Laurasiatheria</taxon>
        <taxon>Carnivora</taxon>
        <taxon>Caniformia</taxon>
        <taxon>Musteloidea</taxon>
        <taxon>Mustelidae</taxon>
        <taxon>Mustelinae</taxon>
        <taxon>Mustela</taxon>
    </lineage>
</organism>
<dbReference type="Ensembl" id="ENSMPUT00000003357.1">
    <property type="protein sequence ID" value="ENSMPUP00000003292.1"/>
    <property type="gene ID" value="ENSMPUG00000003324.1"/>
</dbReference>
<proteinExistence type="predicted"/>
<dbReference type="EMBL" id="AEYP01073144">
    <property type="status" value="NOT_ANNOTATED_CDS"/>
    <property type="molecule type" value="Genomic_DNA"/>
</dbReference>
<accession>M3XW42</accession>
<sequence length="117" mass="13136">MEGEDKSVLFGFHRFDPEINCQGLDDTHNINHRLNVIMRAGQVVKRGLQVSVTASYLKVWSQETKYQPEGYVACLLLTGQQTWAPSRRRQAALRFQAREEPPGHGTRTPGSTGRALA</sequence>